<evidence type="ECO:0000259" key="7">
    <source>
        <dbReference type="Pfam" id="PF12698"/>
    </source>
</evidence>
<feature type="transmembrane region" description="Helical" evidence="6">
    <location>
        <begin position="244"/>
        <end position="269"/>
    </location>
</feature>
<accession>A0ABT5GD85</accession>
<dbReference type="PANTHER" id="PTHR30294:SF29">
    <property type="entry name" value="MULTIDRUG ABC TRANSPORTER PERMEASE YBHS-RELATED"/>
    <property type="match status" value="1"/>
</dbReference>
<evidence type="ECO:0000256" key="5">
    <source>
        <dbReference type="ARBA" id="ARBA00023136"/>
    </source>
</evidence>
<keyword evidence="9" id="KW-1185">Reference proteome</keyword>
<comment type="caution">
    <text evidence="8">The sequence shown here is derived from an EMBL/GenBank/DDBJ whole genome shotgun (WGS) entry which is preliminary data.</text>
</comment>
<name>A0ABT5GD85_9MICO</name>
<feature type="domain" description="ABC-2 type transporter transmembrane" evidence="7">
    <location>
        <begin position="19"/>
        <end position="381"/>
    </location>
</feature>
<evidence type="ECO:0000256" key="6">
    <source>
        <dbReference type="SAM" id="Phobius"/>
    </source>
</evidence>
<dbReference type="EMBL" id="JAPFQL010000007">
    <property type="protein sequence ID" value="MDC5696237.1"/>
    <property type="molecule type" value="Genomic_DNA"/>
</dbReference>
<keyword evidence="5 6" id="KW-0472">Membrane</keyword>
<feature type="transmembrane region" description="Helical" evidence="6">
    <location>
        <begin position="202"/>
        <end position="223"/>
    </location>
</feature>
<evidence type="ECO:0000313" key="9">
    <source>
        <dbReference type="Proteomes" id="UP001150259"/>
    </source>
</evidence>
<reference evidence="8 9" key="1">
    <citation type="submission" date="2022-11" db="EMBL/GenBank/DDBJ databases">
        <title>Anaerobic phenanthrene biodegradation by a DNRA strain PheN6.</title>
        <authorList>
            <person name="Zhang Z."/>
        </authorList>
    </citation>
    <scope>NUCLEOTIDE SEQUENCE [LARGE SCALE GENOMIC DNA]</scope>
    <source>
        <strain evidence="8 9">PheN6</strain>
    </source>
</reference>
<dbReference type="InterPro" id="IPR051449">
    <property type="entry name" value="ABC-2_transporter_component"/>
</dbReference>
<organism evidence="8 9">
    <name type="scientific">Intrasporangium calvum</name>
    <dbReference type="NCBI Taxonomy" id="53358"/>
    <lineage>
        <taxon>Bacteria</taxon>
        <taxon>Bacillati</taxon>
        <taxon>Actinomycetota</taxon>
        <taxon>Actinomycetes</taxon>
        <taxon>Micrococcales</taxon>
        <taxon>Intrasporangiaceae</taxon>
        <taxon>Intrasporangium</taxon>
    </lineage>
</organism>
<evidence type="ECO:0000256" key="3">
    <source>
        <dbReference type="ARBA" id="ARBA00022692"/>
    </source>
</evidence>
<proteinExistence type="predicted"/>
<feature type="transmembrane region" description="Helical" evidence="6">
    <location>
        <begin position="281"/>
        <end position="302"/>
    </location>
</feature>
<dbReference type="InterPro" id="IPR013525">
    <property type="entry name" value="ABC2_TM"/>
</dbReference>
<evidence type="ECO:0000256" key="2">
    <source>
        <dbReference type="ARBA" id="ARBA00022475"/>
    </source>
</evidence>
<dbReference type="Gene3D" id="3.40.1710.10">
    <property type="entry name" value="abc type-2 transporter like domain"/>
    <property type="match status" value="1"/>
</dbReference>
<evidence type="ECO:0000256" key="4">
    <source>
        <dbReference type="ARBA" id="ARBA00022989"/>
    </source>
</evidence>
<feature type="transmembrane region" description="Helical" evidence="6">
    <location>
        <begin position="314"/>
        <end position="335"/>
    </location>
</feature>
<keyword evidence="4 6" id="KW-1133">Transmembrane helix</keyword>
<feature type="transmembrane region" description="Helical" evidence="6">
    <location>
        <begin position="21"/>
        <end position="40"/>
    </location>
</feature>
<gene>
    <name evidence="8" type="ORF">OO014_03135</name>
</gene>
<keyword evidence="2" id="KW-1003">Cell membrane</keyword>
<sequence length="391" mass="39696">MRELWTMTRYDLRQRIRDRSVIIFAIIVPLALMFVLDLVLGDLTDPELQPTAVAAAAPAGDPLAAALVDVVRALDGAEGLDITVRTAAADEVHALTRDGTVQVGLIVPAGFGAALQQGRATEVTLVSGGGTGIEQSIVVSVVRSAVDRFSAAALAAAAGAEAGLPPADLAVIGQEVATAQSTIGFTEGVASNEQLSSTGALVAGQAGLFLLFTVGFGVTALVTEREQGTLARLKSMPMPAWTIVTAKALVSFILGIVATTVLLSVGGWFFDVSFGSPPAVAVLIVAAVTAATSLMFVIARVARTSEQANIAQSIIALVLGIAGGAFFQITAGGWVGSVLDLNPVSAFIRGLGVTSGGGGITDLGTPLLTMAGFTALVLVAARLIPDRGAVR</sequence>
<dbReference type="Proteomes" id="UP001150259">
    <property type="component" value="Unassembled WGS sequence"/>
</dbReference>
<keyword evidence="3 6" id="KW-0812">Transmembrane</keyword>
<evidence type="ECO:0000256" key="1">
    <source>
        <dbReference type="ARBA" id="ARBA00004651"/>
    </source>
</evidence>
<evidence type="ECO:0000313" key="8">
    <source>
        <dbReference type="EMBL" id="MDC5696237.1"/>
    </source>
</evidence>
<dbReference type="Pfam" id="PF12698">
    <property type="entry name" value="ABC2_membrane_3"/>
    <property type="match status" value="1"/>
</dbReference>
<dbReference type="PANTHER" id="PTHR30294">
    <property type="entry name" value="MEMBRANE COMPONENT OF ABC TRANSPORTER YHHJ-RELATED"/>
    <property type="match status" value="1"/>
</dbReference>
<feature type="transmembrane region" description="Helical" evidence="6">
    <location>
        <begin position="363"/>
        <end position="384"/>
    </location>
</feature>
<comment type="subcellular location">
    <subcellularLocation>
        <location evidence="1">Cell membrane</location>
        <topology evidence="1">Multi-pass membrane protein</topology>
    </subcellularLocation>
</comment>
<protein>
    <submittedName>
        <fullName evidence="8">ABC transporter permease</fullName>
    </submittedName>
</protein>